<dbReference type="Proteomes" id="UP001163603">
    <property type="component" value="Chromosome 1"/>
</dbReference>
<proteinExistence type="predicted"/>
<sequence>MEASSSRKVEITVLSAENLRLNKKLVTKNTFVIVQTDPFNCHTTRTDTIGGGYPSWNDKLVIDLPMHARYISLEVQTKSSSGNRSIGFAKIPVSDFTGGYVPESYLHFLSYRLRDARWEKNGIINVSVRVKTPGYAKSSSKTGLKETEYPSFSSQASNKKVQGYGSCSLQVTRPNVQGYPSYTSSVTGPNVQGYASFSSQAHLGVPVGGVVRGVPVWGTNRA</sequence>
<accession>A0ACC0ZJX7</accession>
<dbReference type="EMBL" id="CM047736">
    <property type="protein sequence ID" value="KAJ0053108.1"/>
    <property type="molecule type" value="Genomic_DNA"/>
</dbReference>
<reference evidence="2" key="1">
    <citation type="journal article" date="2023" name="G3 (Bethesda)">
        <title>Genome assembly and association tests identify interacting loci associated with vigor, precocity, and sex in interspecific pistachio rootstocks.</title>
        <authorList>
            <person name="Palmer W."/>
            <person name="Jacygrad E."/>
            <person name="Sagayaradj S."/>
            <person name="Cavanaugh K."/>
            <person name="Han R."/>
            <person name="Bertier L."/>
            <person name="Beede B."/>
            <person name="Kafkas S."/>
            <person name="Golino D."/>
            <person name="Preece J."/>
            <person name="Michelmore R."/>
        </authorList>
    </citation>
    <scope>NUCLEOTIDE SEQUENCE [LARGE SCALE GENOMIC DNA]</scope>
</reference>
<evidence type="ECO:0000313" key="1">
    <source>
        <dbReference type="EMBL" id="KAJ0053108.1"/>
    </source>
</evidence>
<name>A0ACC0ZJX7_9ROSI</name>
<organism evidence="1 2">
    <name type="scientific">Pistacia integerrima</name>
    <dbReference type="NCBI Taxonomy" id="434235"/>
    <lineage>
        <taxon>Eukaryota</taxon>
        <taxon>Viridiplantae</taxon>
        <taxon>Streptophyta</taxon>
        <taxon>Embryophyta</taxon>
        <taxon>Tracheophyta</taxon>
        <taxon>Spermatophyta</taxon>
        <taxon>Magnoliopsida</taxon>
        <taxon>eudicotyledons</taxon>
        <taxon>Gunneridae</taxon>
        <taxon>Pentapetalae</taxon>
        <taxon>rosids</taxon>
        <taxon>malvids</taxon>
        <taxon>Sapindales</taxon>
        <taxon>Anacardiaceae</taxon>
        <taxon>Pistacia</taxon>
    </lineage>
</organism>
<comment type="caution">
    <text evidence="1">The sequence shown here is derived from an EMBL/GenBank/DDBJ whole genome shotgun (WGS) entry which is preliminary data.</text>
</comment>
<gene>
    <name evidence="1" type="ORF">Pint_00361</name>
</gene>
<keyword evidence="2" id="KW-1185">Reference proteome</keyword>
<evidence type="ECO:0000313" key="2">
    <source>
        <dbReference type="Proteomes" id="UP001163603"/>
    </source>
</evidence>
<protein>
    <submittedName>
        <fullName evidence="1">Uncharacterized protein</fullName>
    </submittedName>
</protein>